<comment type="caution">
    <text evidence="2">The sequence shown here is derived from an EMBL/GenBank/DDBJ whole genome shotgun (WGS) entry which is preliminary data.</text>
</comment>
<name>A0ABT5X685_9EURY</name>
<organism evidence="2 3">
    <name type="scientific">Candidatus Methanocrinis natronophilus</name>
    <dbReference type="NCBI Taxonomy" id="3033396"/>
    <lineage>
        <taxon>Archaea</taxon>
        <taxon>Methanobacteriati</taxon>
        <taxon>Methanobacteriota</taxon>
        <taxon>Stenosarchaea group</taxon>
        <taxon>Methanomicrobia</taxon>
        <taxon>Methanotrichales</taxon>
        <taxon>Methanotrichaceae</taxon>
        <taxon>Methanocrinis</taxon>
    </lineage>
</organism>
<keyword evidence="3" id="KW-1185">Reference proteome</keyword>
<reference evidence="2 3" key="1">
    <citation type="submission" date="2023-03" db="EMBL/GenBank/DDBJ databases">
        <title>WGS of Methanotrichaceae archaeon Mx.</title>
        <authorList>
            <person name="Sorokin D.Y."/>
            <person name="Merkel A.Y."/>
        </authorList>
    </citation>
    <scope>NUCLEOTIDE SEQUENCE [LARGE SCALE GENOMIC DNA]</scope>
    <source>
        <strain evidence="2 3">Mx</strain>
    </source>
</reference>
<evidence type="ECO:0000259" key="1">
    <source>
        <dbReference type="Pfam" id="PF02778"/>
    </source>
</evidence>
<dbReference type="InterPro" id="IPR006678">
    <property type="entry name" value="tRNA_intron_Endonuc_N"/>
</dbReference>
<dbReference type="Pfam" id="PF02778">
    <property type="entry name" value="tRNA_int_endo_N"/>
    <property type="match status" value="1"/>
</dbReference>
<dbReference type="Proteomes" id="UP001220010">
    <property type="component" value="Unassembled WGS sequence"/>
</dbReference>
<gene>
    <name evidence="2" type="ORF">P0O15_03280</name>
</gene>
<evidence type="ECO:0000313" key="2">
    <source>
        <dbReference type="EMBL" id="MDF0590197.1"/>
    </source>
</evidence>
<sequence>MEAAYLLEKNVLKIVDRSREDLNKRRVRILATM</sequence>
<proteinExistence type="predicted"/>
<dbReference type="Gene3D" id="3.40.1170.20">
    <property type="entry name" value="tRNA intron endonuclease, N-terminal domain"/>
    <property type="match status" value="1"/>
</dbReference>
<accession>A0ABT5X685</accession>
<evidence type="ECO:0000313" key="3">
    <source>
        <dbReference type="Proteomes" id="UP001220010"/>
    </source>
</evidence>
<protein>
    <recommendedName>
        <fullName evidence="1">tRNA intron endonuclease N-terminal domain-containing protein</fullName>
    </recommendedName>
</protein>
<feature type="domain" description="tRNA intron endonuclease N-terminal" evidence="1">
    <location>
        <begin position="1"/>
        <end position="25"/>
    </location>
</feature>
<dbReference type="EMBL" id="JARFPK010000009">
    <property type="protein sequence ID" value="MDF0590197.1"/>
    <property type="molecule type" value="Genomic_DNA"/>
</dbReference>